<dbReference type="PANTHER" id="PTHR15746:SF22">
    <property type="entry name" value="RAB11 FAMILY-INTERACTING PROTEIN 1"/>
    <property type="match status" value="1"/>
</dbReference>
<dbReference type="SUPFAM" id="SSF144270">
    <property type="entry name" value="Eferin C-derminal domain-like"/>
    <property type="match status" value="1"/>
</dbReference>
<evidence type="ECO:0000256" key="8">
    <source>
        <dbReference type="ARBA" id="ARBA00058895"/>
    </source>
</evidence>
<dbReference type="GO" id="GO:0010817">
    <property type="term" value="P:regulation of hormone levels"/>
    <property type="evidence" value="ECO:0007669"/>
    <property type="project" value="UniProtKB-ARBA"/>
</dbReference>
<dbReference type="PROSITE" id="PS51511">
    <property type="entry name" value="FIP_RBD"/>
    <property type="match status" value="1"/>
</dbReference>
<feature type="compositionally biased region" description="Basic and acidic residues" evidence="11">
    <location>
        <begin position="175"/>
        <end position="187"/>
    </location>
</feature>
<dbReference type="InterPro" id="IPR035892">
    <property type="entry name" value="C2_domain_sf"/>
</dbReference>
<evidence type="ECO:0000259" key="13">
    <source>
        <dbReference type="PROSITE" id="PS51511"/>
    </source>
</evidence>
<dbReference type="Proteomes" id="UP000299084">
    <property type="component" value="Unassembled WGS sequence"/>
</dbReference>
<dbReference type="Pfam" id="PF00168">
    <property type="entry name" value="C2"/>
    <property type="match status" value="1"/>
</dbReference>
<evidence type="ECO:0000256" key="3">
    <source>
        <dbReference type="ARBA" id="ARBA00022448"/>
    </source>
</evidence>
<feature type="compositionally biased region" description="Low complexity" evidence="11">
    <location>
        <begin position="188"/>
        <end position="202"/>
    </location>
</feature>
<evidence type="ECO:0000256" key="6">
    <source>
        <dbReference type="ARBA" id="ARBA00022927"/>
    </source>
</evidence>
<name>A0A5N4CFE1_CAMDR</name>
<dbReference type="GO" id="GO:0015031">
    <property type="term" value="P:protein transport"/>
    <property type="evidence" value="ECO:0007669"/>
    <property type="project" value="UniProtKB-KW"/>
</dbReference>
<keyword evidence="6" id="KW-0653">Protein transport</keyword>
<feature type="compositionally biased region" description="Basic and acidic residues" evidence="11">
    <location>
        <begin position="436"/>
        <end position="445"/>
    </location>
</feature>
<keyword evidence="5" id="KW-0967">Endosome</keyword>
<sequence length="1047" mass="112923">MSLAASAGRGLGAVWSPTHVQVTVLQARGLRAKGPGGTSDAYAVIQVGKEKYATSVSERSLGAPVWREEATFELPPLLSAEAAPAAAATLQLTVLHRALLGLDKFLGRAEVDLRELHRDQGRRKTQWYTLKSKPGKKDKERGEIEVDIQFMRNNMTASMFDLSVKDKSRNPFGKLKDKIKAKNKDSASDTASAIVPSVAPAADSDDESPSKDKKKKSKIKTLFSKSNLQKTPLSQSMSVLPTSKSDRVLLRPGDFQSRWEDDDEDESSSASDVLSHKRTASEDPKQLNQINFSLPKKEGLSFLGGLRSKNDVLSRSNVCINGNHVYVEQPEAKSETKDSSPSSSPSPQGFRKKRLFSSTENLATQPWKEPGEGGAVSSESSTKDSFKSMTLPSYQPRGSGDLRENTAPATLEAAKETKESKKQENKKSSLLSLVTGRKDVAKGSEGESPSAAPRKEREGPPSGAKPREDRLGPAEDLGRRSEKEPAAVVSERGRSLNPFEGVQIPEPEADPQPKSPPAPPVALPRAPQTRAVKPRLDVSPEVAPISTSTPIENWLSTDTGQASSEEPPSLLKAELQKESLIQVPDTTSWTKGSLPKQPPVPVGKGMEDSPMGKTSRNDPEQSFLTLPDMGQEEELLGFPPQKRGDIPSSEEAGEVTSALSLGRGRTESLTGEPLMGKDTDSEGPSRSPVGDTAGDGGVSPAVKEAAAALPLGELVPSLDSEMQRWEEMGLDASEGGEKIQKWVSFSEKLFMEEEVEEAPALIHRDRGDPQGPIREGAVPGNMWDAGESQEREPGPASLAGRPPLLSSQGAFSEGPTRSASSGRDSPLFRTERDDTWMARNQSKASDHEGLLPDPPCSLQSTCEMKPPVMAHLDLTLPSIPEVASDDERVDQDEDNRGPAKVAALGGGASSPSTLPTRPEMEKGPSGEASRSAESLQDPRPHPVKPMNTTATKVANSSLGTATIISENLINEAIMKKYKPSDPAFAYAQLTHDELIQLVLRQKETISKKESQVRQLEDYIDNLLVRVMEETPNILRVPSQVGKKAGKM</sequence>
<dbReference type="PROSITE" id="PS50004">
    <property type="entry name" value="C2"/>
    <property type="match status" value="1"/>
</dbReference>
<feature type="compositionally biased region" description="Polar residues" evidence="11">
    <location>
        <begin position="805"/>
        <end position="823"/>
    </location>
</feature>
<dbReference type="FunFam" id="1.20.5.2440:FF:000002">
    <property type="entry name" value="rab11 family-interacting protein 2 isoform X1"/>
    <property type="match status" value="1"/>
</dbReference>
<dbReference type="STRING" id="9838.ENSCDRP00005022376"/>
<dbReference type="GO" id="GO:0031267">
    <property type="term" value="F:small GTPase binding"/>
    <property type="evidence" value="ECO:0007669"/>
    <property type="project" value="InterPro"/>
</dbReference>
<keyword evidence="15" id="KW-1185">Reference proteome</keyword>
<evidence type="ECO:0000256" key="5">
    <source>
        <dbReference type="ARBA" id="ARBA00022753"/>
    </source>
</evidence>
<feature type="region of interest" description="Disordered" evidence="11">
    <location>
        <begin position="257"/>
        <end position="289"/>
    </location>
</feature>
<feature type="domain" description="C2" evidence="12">
    <location>
        <begin position="1"/>
        <end position="128"/>
    </location>
</feature>
<dbReference type="GO" id="GO:0045055">
    <property type="term" value="P:regulated exocytosis"/>
    <property type="evidence" value="ECO:0007669"/>
    <property type="project" value="TreeGrafter"/>
</dbReference>
<feature type="compositionally biased region" description="Polar residues" evidence="11">
    <location>
        <begin position="545"/>
        <end position="566"/>
    </location>
</feature>
<evidence type="ECO:0000313" key="14">
    <source>
        <dbReference type="EMBL" id="KAB1257626.1"/>
    </source>
</evidence>
<dbReference type="Pfam" id="PF09457">
    <property type="entry name" value="RBD-FIP"/>
    <property type="match status" value="1"/>
</dbReference>
<dbReference type="EMBL" id="JWIN03000026">
    <property type="protein sequence ID" value="KAB1257626.1"/>
    <property type="molecule type" value="Genomic_DNA"/>
</dbReference>
<feature type="region of interest" description="Disordered" evidence="11">
    <location>
        <begin position="755"/>
        <end position="946"/>
    </location>
</feature>
<dbReference type="SMART" id="SM00239">
    <property type="entry name" value="C2"/>
    <property type="match status" value="1"/>
</dbReference>
<dbReference type="Gene3D" id="1.20.5.2440">
    <property type="match status" value="1"/>
</dbReference>
<gene>
    <name evidence="14" type="ORF">Cadr_000026465</name>
</gene>
<protein>
    <recommendedName>
        <fullName evidence="9">Rab11 family-interacting protein 1</fullName>
    </recommendedName>
    <alternativeName>
        <fullName evidence="10">Rab-coupling protein</fullName>
    </alternativeName>
</protein>
<feature type="domain" description="FIP-RBD" evidence="13">
    <location>
        <begin position="975"/>
        <end position="1037"/>
    </location>
</feature>
<feature type="compositionally biased region" description="Pro residues" evidence="11">
    <location>
        <begin position="513"/>
        <end position="522"/>
    </location>
</feature>
<reference evidence="14 15" key="1">
    <citation type="journal article" date="2019" name="Mol. Ecol. Resour.">
        <title>Improving Illumina assemblies with Hi-C and long reads: an example with the North African dromedary.</title>
        <authorList>
            <person name="Elbers J.P."/>
            <person name="Rogers M.F."/>
            <person name="Perelman P.L."/>
            <person name="Proskuryakova A.A."/>
            <person name="Serdyukova N.A."/>
            <person name="Johnson W.E."/>
            <person name="Horin P."/>
            <person name="Corander J."/>
            <person name="Murphy D."/>
            <person name="Burger P.A."/>
        </authorList>
    </citation>
    <scope>NUCLEOTIDE SEQUENCE [LARGE SCALE GENOMIC DNA]</scope>
    <source>
        <strain evidence="14">Drom800</strain>
        <tissue evidence="14">Blood</tissue>
    </source>
</reference>
<dbReference type="Gene3D" id="2.60.40.150">
    <property type="entry name" value="C2 domain"/>
    <property type="match status" value="1"/>
</dbReference>
<feature type="region of interest" description="Disordered" evidence="11">
    <location>
        <begin position="584"/>
        <end position="738"/>
    </location>
</feature>
<keyword evidence="7" id="KW-0968">Cytoplasmic vesicle</keyword>
<dbReference type="PANTHER" id="PTHR15746">
    <property type="entry name" value="RAB11-RELATED"/>
    <property type="match status" value="1"/>
</dbReference>
<comment type="subcellular location">
    <subcellularLocation>
        <location evidence="2">Cytoplasmic vesicle</location>
    </subcellularLocation>
    <subcellularLocation>
        <location evidence="1">Recycling endosome</location>
    </subcellularLocation>
</comment>
<evidence type="ECO:0000256" key="11">
    <source>
        <dbReference type="SAM" id="MobiDB-lite"/>
    </source>
</evidence>
<feature type="compositionally biased region" description="Acidic residues" evidence="11">
    <location>
        <begin position="883"/>
        <end position="893"/>
    </location>
</feature>
<evidence type="ECO:0000256" key="4">
    <source>
        <dbReference type="ARBA" id="ARBA00022553"/>
    </source>
</evidence>
<feature type="compositionally biased region" description="Basic and acidic residues" evidence="11">
    <location>
        <begin position="413"/>
        <end position="427"/>
    </location>
</feature>
<keyword evidence="3" id="KW-0813">Transport</keyword>
<evidence type="ECO:0000256" key="9">
    <source>
        <dbReference type="ARBA" id="ARBA00071490"/>
    </source>
</evidence>
<keyword evidence="4" id="KW-0597">Phosphoprotein</keyword>
<proteinExistence type="predicted"/>
<feature type="compositionally biased region" description="Basic and acidic residues" evidence="11">
    <location>
        <begin position="453"/>
        <end position="485"/>
    </location>
</feature>
<organism evidence="14 15">
    <name type="scientific">Camelus dromedarius</name>
    <name type="common">Dromedary</name>
    <name type="synonym">Arabian camel</name>
    <dbReference type="NCBI Taxonomy" id="9838"/>
    <lineage>
        <taxon>Eukaryota</taxon>
        <taxon>Metazoa</taxon>
        <taxon>Chordata</taxon>
        <taxon>Craniata</taxon>
        <taxon>Vertebrata</taxon>
        <taxon>Euteleostomi</taxon>
        <taxon>Mammalia</taxon>
        <taxon>Eutheria</taxon>
        <taxon>Laurasiatheria</taxon>
        <taxon>Artiodactyla</taxon>
        <taxon>Tylopoda</taxon>
        <taxon>Camelidae</taxon>
        <taxon>Camelus</taxon>
    </lineage>
</organism>
<dbReference type="FunFam" id="2.60.40.150:FF:000077">
    <property type="entry name" value="rab11 family-interacting protein 1 isoform X1"/>
    <property type="match status" value="1"/>
</dbReference>
<evidence type="ECO:0000256" key="2">
    <source>
        <dbReference type="ARBA" id="ARBA00004541"/>
    </source>
</evidence>
<evidence type="ECO:0000256" key="1">
    <source>
        <dbReference type="ARBA" id="ARBA00004172"/>
    </source>
</evidence>
<dbReference type="InterPro" id="IPR037245">
    <property type="entry name" value="FIP-RBD_C_sf"/>
</dbReference>
<dbReference type="InterPro" id="IPR000008">
    <property type="entry name" value="C2_dom"/>
</dbReference>
<dbReference type="CDD" id="cd08682">
    <property type="entry name" value="C2_Rab11-FIP_classI"/>
    <property type="match status" value="1"/>
</dbReference>
<dbReference type="InterPro" id="IPR037789">
    <property type="entry name" value="FIP_classI"/>
</dbReference>
<accession>A0A5N4CFE1</accession>
<feature type="region of interest" description="Disordered" evidence="11">
    <location>
        <begin position="329"/>
        <end position="569"/>
    </location>
</feature>
<feature type="region of interest" description="Disordered" evidence="11">
    <location>
        <begin position="175"/>
        <end position="240"/>
    </location>
</feature>
<comment type="caution">
    <text evidence="14">The sequence shown here is derived from an EMBL/GenBank/DDBJ whole genome shotgun (WGS) entry which is preliminary data.</text>
</comment>
<evidence type="ECO:0000259" key="12">
    <source>
        <dbReference type="PROSITE" id="PS50004"/>
    </source>
</evidence>
<dbReference type="InterPro" id="IPR019018">
    <property type="entry name" value="Rab-bd_FIP-RBD"/>
</dbReference>
<evidence type="ECO:0000256" key="10">
    <source>
        <dbReference type="ARBA" id="ARBA00078365"/>
    </source>
</evidence>
<comment type="function">
    <text evidence="8">A Rab11 effector protein involved in the endosomal recycling process. Also involved in controlling membrane trafficking along the phagocytic pathway and in phagocytosis. Interaction with RAB14 may function in the process of neurite formation.</text>
</comment>
<evidence type="ECO:0000313" key="15">
    <source>
        <dbReference type="Proteomes" id="UP000299084"/>
    </source>
</evidence>
<evidence type="ECO:0000256" key="7">
    <source>
        <dbReference type="ARBA" id="ARBA00023329"/>
    </source>
</evidence>
<dbReference type="SUPFAM" id="SSF49562">
    <property type="entry name" value="C2 domain (Calcium/lipid-binding domain, CaLB)"/>
    <property type="match status" value="1"/>
</dbReference>
<feature type="compositionally biased region" description="Polar residues" evidence="11">
    <location>
        <begin position="227"/>
        <end position="240"/>
    </location>
</feature>
<dbReference type="AlphaFoldDB" id="A0A5N4CFE1"/>
<dbReference type="GO" id="GO:0055037">
    <property type="term" value="C:recycling endosome"/>
    <property type="evidence" value="ECO:0007669"/>
    <property type="project" value="UniProtKB-SubCell"/>
</dbReference>